<dbReference type="AlphaFoldDB" id="A0A7X2UY35"/>
<evidence type="ECO:0000313" key="1">
    <source>
        <dbReference type="EMBL" id="MTD19724.1"/>
    </source>
</evidence>
<organism evidence="1 2">
    <name type="scientific">Pseudomonas karstica</name>
    <dbReference type="NCBI Taxonomy" id="1055468"/>
    <lineage>
        <taxon>Bacteria</taxon>
        <taxon>Pseudomonadati</taxon>
        <taxon>Pseudomonadota</taxon>
        <taxon>Gammaproteobacteria</taxon>
        <taxon>Pseudomonadales</taxon>
        <taxon>Pseudomonadaceae</taxon>
        <taxon>Pseudomonas</taxon>
    </lineage>
</organism>
<dbReference type="Proteomes" id="UP000431485">
    <property type="component" value="Unassembled WGS sequence"/>
</dbReference>
<name>A0A7X2UY35_9PSED</name>
<comment type="caution">
    <text evidence="1">The sequence shown here is derived from an EMBL/GenBank/DDBJ whole genome shotgun (WGS) entry which is preliminary data.</text>
</comment>
<reference evidence="1 2" key="1">
    <citation type="submission" date="2019-11" db="EMBL/GenBank/DDBJ databases">
        <title>Pseudmonas karstica sp. nov. and Pseudomonas spelaei sp. nov. from caves.</title>
        <authorList>
            <person name="Zeman M."/>
        </authorList>
    </citation>
    <scope>NUCLEOTIDE SEQUENCE [LARGE SCALE GENOMIC DNA]</scope>
    <source>
        <strain evidence="1 2">CCM 7891</strain>
    </source>
</reference>
<dbReference type="OrthoDB" id="6899140at2"/>
<dbReference type="EMBL" id="WLYI01000013">
    <property type="protein sequence ID" value="MTD19724.1"/>
    <property type="molecule type" value="Genomic_DNA"/>
</dbReference>
<proteinExistence type="predicted"/>
<sequence length="136" mass="14629">MPLSPGDRQVLEALLRSKPQTLDGTTQAVIEQARAQTSQLIDVERARAGEILDQAKANEQTLRQTAEQREALIQQWLKAQQPQPSPGTEKPADADLKALIQQEVKTAIDEQLKGLIAQIEGALGQLGGGNDKGSNG</sequence>
<gene>
    <name evidence="1" type="ORF">GIR22_11385</name>
</gene>
<accession>A0A7X2UY35</accession>
<protein>
    <submittedName>
        <fullName evidence="1">Uncharacterized protein</fullName>
    </submittedName>
</protein>
<evidence type="ECO:0000313" key="2">
    <source>
        <dbReference type="Proteomes" id="UP000431485"/>
    </source>
</evidence>
<keyword evidence="2" id="KW-1185">Reference proteome</keyword>